<proteinExistence type="predicted"/>
<keyword evidence="2" id="KW-1185">Reference proteome</keyword>
<name>A0A194YJ90_SORBI</name>
<dbReference type="EMBL" id="CM000769">
    <property type="protein sequence ID" value="KXG20022.1"/>
    <property type="molecule type" value="Genomic_DNA"/>
</dbReference>
<dbReference type="AlphaFoldDB" id="A0A194YJ90"/>
<dbReference type="EMBL" id="CM000769">
    <property type="protein sequence ID" value="OQU76424.1"/>
    <property type="molecule type" value="Genomic_DNA"/>
</dbReference>
<organism evidence="1 2">
    <name type="scientific">Sorghum bicolor</name>
    <name type="common">Sorghum</name>
    <name type="synonym">Sorghum vulgare</name>
    <dbReference type="NCBI Taxonomy" id="4558"/>
    <lineage>
        <taxon>Eukaryota</taxon>
        <taxon>Viridiplantae</taxon>
        <taxon>Streptophyta</taxon>
        <taxon>Embryophyta</taxon>
        <taxon>Tracheophyta</taxon>
        <taxon>Spermatophyta</taxon>
        <taxon>Magnoliopsida</taxon>
        <taxon>Liliopsida</taxon>
        <taxon>Poales</taxon>
        <taxon>Poaceae</taxon>
        <taxon>PACMAD clade</taxon>
        <taxon>Panicoideae</taxon>
        <taxon>Andropogonodae</taxon>
        <taxon>Andropogoneae</taxon>
        <taxon>Sorghinae</taxon>
        <taxon>Sorghum</taxon>
    </lineage>
</organism>
<dbReference type="InParanoid" id="A0A194YJ90"/>
<sequence length="156" mass="17119">MPTCAPDPASEQPHLPSSLRATTCICLLRSATTALPPMVELEQEKKERQSGSSPRSSCIGNGMQHVRIIVKEANASVPRTMSINLFINRHLGRRKSRSRSGKSQTTLHYNGLKAVSLQSCAGNYTRLVVAMSMKIFTQKLIPSVHEEGEMVGVMEI</sequence>
<dbReference type="Gramene" id="OQU76429">
    <property type="protein sequence ID" value="OQU76429"/>
    <property type="gene ID" value="SORBI_3010G144100"/>
</dbReference>
<dbReference type="Gramene" id="OQU76424">
    <property type="protein sequence ID" value="OQU76424"/>
    <property type="gene ID" value="SORBI_3010G144100"/>
</dbReference>
<dbReference type="Proteomes" id="UP000000768">
    <property type="component" value="Chromosome 10"/>
</dbReference>
<reference evidence="1" key="2">
    <citation type="submission" date="2017-02" db="EMBL/GenBank/DDBJ databases">
        <title>WGS assembly of Sorghum bicolor.</title>
        <authorList>
            <person name="Paterson A."/>
            <person name="Mullet J."/>
            <person name="Bowers J."/>
            <person name="Bruggmann R."/>
            <person name="Dubchak I."/>
            <person name="Grimwood J."/>
            <person name="Gundlach H."/>
            <person name="Haberer G."/>
            <person name="Hellsten U."/>
            <person name="Mitros T."/>
            <person name="Poliakov A."/>
            <person name="Schmutz J."/>
            <person name="Spannagl M."/>
            <person name="Tang H."/>
            <person name="Wang X."/>
            <person name="Wicker T."/>
            <person name="Bharti A."/>
            <person name="Chapman J."/>
            <person name="Feltus F."/>
            <person name="Gowik U."/>
            <person name="Grigoriev I."/>
            <person name="Lyons E."/>
            <person name="Maher C."/>
            <person name="Martis M."/>
            <person name="Narechania A."/>
            <person name="Otillar R."/>
            <person name="Penning B."/>
            <person name="Salamov A."/>
            <person name="Wang Y."/>
            <person name="Zhang L."/>
            <person name="Carpita N."/>
            <person name="Freeling M."/>
            <person name="Gingle A."/>
            <person name="Hash C."/>
            <person name="Keller B."/>
            <person name="Klein P."/>
            <person name="Kresovich S."/>
            <person name="Mccann M."/>
            <person name="Ming R."/>
            <person name="Peterson D."/>
            <person name="Rahman M."/>
            <person name="Ware D."/>
            <person name="Westhoff P."/>
            <person name="Mayer K."/>
            <person name="Messing J."/>
            <person name="Sims D."/>
            <person name="Jenkins J."/>
            <person name="Shu S."/>
            <person name="Rokhsar D."/>
        </authorList>
    </citation>
    <scope>NUCLEOTIDE SEQUENCE</scope>
</reference>
<reference evidence="1 2" key="1">
    <citation type="journal article" date="2009" name="Nature">
        <title>The Sorghum bicolor genome and the diversification of grasses.</title>
        <authorList>
            <person name="Paterson A.H."/>
            <person name="Bowers J.E."/>
            <person name="Bruggmann R."/>
            <person name="Dubchak I."/>
            <person name="Grimwood J."/>
            <person name="Gundlach H."/>
            <person name="Haberer G."/>
            <person name="Hellsten U."/>
            <person name="Mitros T."/>
            <person name="Poliakov A."/>
            <person name="Schmutz J."/>
            <person name="Spannagl M."/>
            <person name="Tang H."/>
            <person name="Wang X."/>
            <person name="Wicker T."/>
            <person name="Bharti A.K."/>
            <person name="Chapman J."/>
            <person name="Feltus F.A."/>
            <person name="Gowik U."/>
            <person name="Grigoriev I.V."/>
            <person name="Lyons E."/>
            <person name="Maher C.A."/>
            <person name="Martis M."/>
            <person name="Narechania A."/>
            <person name="Otillar R.P."/>
            <person name="Penning B.W."/>
            <person name="Salamov A.A."/>
            <person name="Wang Y."/>
            <person name="Zhang L."/>
            <person name="Carpita N.C."/>
            <person name="Freeling M."/>
            <person name="Gingle A.R."/>
            <person name="Hash C.T."/>
            <person name="Keller B."/>
            <person name="Klein P."/>
            <person name="Kresovich S."/>
            <person name="McCann M.C."/>
            <person name="Ming R."/>
            <person name="Peterson D.G."/>
            <person name="Mehboob-ur-Rahman"/>
            <person name="Ware D."/>
            <person name="Westhoff P."/>
            <person name="Mayer K.F."/>
            <person name="Messing J."/>
            <person name="Rokhsar D.S."/>
        </authorList>
    </citation>
    <scope>NUCLEOTIDE SEQUENCE [LARGE SCALE GENOMIC DNA]</scope>
    <source>
        <strain evidence="2">cv. BTx623</strain>
    </source>
</reference>
<evidence type="ECO:0000313" key="1">
    <source>
        <dbReference type="EMBL" id="KXG20022.1"/>
    </source>
</evidence>
<dbReference type="Gramene" id="KXG20022">
    <property type="protein sequence ID" value="KXG20022"/>
    <property type="gene ID" value="SORBI_3010G144100"/>
</dbReference>
<protein>
    <submittedName>
        <fullName evidence="1">Uncharacterized protein</fullName>
    </submittedName>
</protein>
<gene>
    <name evidence="1" type="ORF">SORBI_3010G144100</name>
</gene>
<accession>A0A194YJ90</accession>
<dbReference type="EMBL" id="CM000769">
    <property type="protein sequence ID" value="OQU76429.1"/>
    <property type="molecule type" value="Genomic_DNA"/>
</dbReference>
<evidence type="ECO:0000313" key="2">
    <source>
        <dbReference type="Proteomes" id="UP000000768"/>
    </source>
</evidence>
<reference evidence="2" key="3">
    <citation type="journal article" date="2018" name="Plant J.">
        <title>The Sorghum bicolor reference genome: improved assembly, gene annotations, a transcriptome atlas, and signatures of genome organization.</title>
        <authorList>
            <person name="McCormick R.F."/>
            <person name="Truong S.K."/>
            <person name="Sreedasyam A."/>
            <person name="Jenkins J."/>
            <person name="Shu S."/>
            <person name="Sims D."/>
            <person name="Kennedy M."/>
            <person name="Amirebrahimi M."/>
            <person name="Weers B.D."/>
            <person name="McKinley B."/>
            <person name="Mattison A."/>
            <person name="Morishige D.T."/>
            <person name="Grimwood J."/>
            <person name="Schmutz J."/>
            <person name="Mullet J.E."/>
        </authorList>
    </citation>
    <scope>NUCLEOTIDE SEQUENCE [LARGE SCALE GENOMIC DNA]</scope>
    <source>
        <strain evidence="2">cv. BTx623</strain>
    </source>
</reference>
<dbReference type="ExpressionAtlas" id="A0A194YJ90">
    <property type="expression patterns" value="baseline and differential"/>
</dbReference>